<evidence type="ECO:0008006" key="6">
    <source>
        <dbReference type="Google" id="ProtNLM"/>
    </source>
</evidence>
<evidence type="ECO:0000256" key="1">
    <source>
        <dbReference type="ARBA" id="ARBA00007831"/>
    </source>
</evidence>
<keyword evidence="2" id="KW-0677">Repeat</keyword>
<dbReference type="EMBL" id="JAVFWL010000003">
    <property type="protein sequence ID" value="KAK6743970.1"/>
    <property type="molecule type" value="Genomic_DNA"/>
</dbReference>
<protein>
    <recommendedName>
        <fullName evidence="6">Annexin</fullName>
    </recommendedName>
</protein>
<dbReference type="SUPFAM" id="SSF47874">
    <property type="entry name" value="Annexin"/>
    <property type="match status" value="1"/>
</dbReference>
<evidence type="ECO:0000256" key="2">
    <source>
        <dbReference type="ARBA" id="ARBA00022737"/>
    </source>
</evidence>
<evidence type="ECO:0000313" key="4">
    <source>
        <dbReference type="EMBL" id="KAK6743970.1"/>
    </source>
</evidence>
<dbReference type="Proteomes" id="UP001303046">
    <property type="component" value="Unassembled WGS sequence"/>
</dbReference>
<gene>
    <name evidence="4" type="primary">Necator_chrIII.g11725</name>
    <name evidence="4" type="ORF">RB195_010960</name>
</gene>
<name>A0ABR1D2I0_NECAM</name>
<comment type="caution">
    <text evidence="4">The sequence shown here is derived from an EMBL/GenBank/DDBJ whole genome shotgun (WGS) entry which is preliminary data.</text>
</comment>
<dbReference type="InterPro" id="IPR018502">
    <property type="entry name" value="Annexin_repeat"/>
</dbReference>
<organism evidence="4 5">
    <name type="scientific">Necator americanus</name>
    <name type="common">Human hookworm</name>
    <dbReference type="NCBI Taxonomy" id="51031"/>
    <lineage>
        <taxon>Eukaryota</taxon>
        <taxon>Metazoa</taxon>
        <taxon>Ecdysozoa</taxon>
        <taxon>Nematoda</taxon>
        <taxon>Chromadorea</taxon>
        <taxon>Rhabditida</taxon>
        <taxon>Rhabditina</taxon>
        <taxon>Rhabditomorpha</taxon>
        <taxon>Strongyloidea</taxon>
        <taxon>Ancylostomatidae</taxon>
        <taxon>Bunostominae</taxon>
        <taxon>Necator</taxon>
    </lineage>
</organism>
<dbReference type="PROSITE" id="PS51897">
    <property type="entry name" value="ANNEXIN_2"/>
    <property type="match status" value="4"/>
</dbReference>
<dbReference type="Gene3D" id="1.10.220.10">
    <property type="entry name" value="Annexin"/>
    <property type="match status" value="4"/>
</dbReference>
<dbReference type="InterPro" id="IPR037104">
    <property type="entry name" value="Annexin_sf"/>
</dbReference>
<keyword evidence="3" id="KW-0041">Annexin</keyword>
<dbReference type="SMART" id="SM00335">
    <property type="entry name" value="ANX"/>
    <property type="match status" value="4"/>
</dbReference>
<sequence length="362" mass="42084">MSDTPSILPVANFHANQDAACLRKTLKGFACHSKELFNILCYRCNWQRQEIARTFFLMYGKSLIKKLKIRLSGASDDQKQRLLLALMEPAAVYDAKQLRKAMQGLRRKSVLIEVMTSRTNKQIADIRRAYEETFGTELETDLSRKTSGYLQERGSLNLVYYCYSWFHVLKESLHLIFCFAFKRFLMNNLLKERLLLSLCACRRDESNTTNRQNAVKDALKLYSARQRRFGLENCFIEVLVSRNTKQLELVFEEYEKVAHHSIDAAIQQDFSGTFRDGLFAIASIVRSKPSYFAKLLHKYIKEWYRFESDLVRLVVSRSECDMGDIRAQYQVLYKKSVAEAIKKRFSGSYRRGLIALVDGNVI</sequence>
<comment type="similarity">
    <text evidence="1">Belongs to the annexin family.</text>
</comment>
<reference evidence="4 5" key="1">
    <citation type="submission" date="2023-08" db="EMBL/GenBank/DDBJ databases">
        <title>A Necator americanus chromosomal reference genome.</title>
        <authorList>
            <person name="Ilik V."/>
            <person name="Petrzelkova K.J."/>
            <person name="Pardy F."/>
            <person name="Fuh T."/>
            <person name="Niatou-Singa F.S."/>
            <person name="Gouil Q."/>
            <person name="Baker L."/>
            <person name="Ritchie M.E."/>
            <person name="Jex A.R."/>
            <person name="Gazzola D."/>
            <person name="Li H."/>
            <person name="Toshio Fujiwara R."/>
            <person name="Zhan B."/>
            <person name="Aroian R.V."/>
            <person name="Pafco B."/>
            <person name="Schwarz E.M."/>
        </authorList>
    </citation>
    <scope>NUCLEOTIDE SEQUENCE [LARGE SCALE GENOMIC DNA]</scope>
    <source>
        <strain evidence="4 5">Aroian</strain>
        <tissue evidence="4">Whole animal</tissue>
    </source>
</reference>
<dbReference type="Pfam" id="PF00191">
    <property type="entry name" value="Annexin"/>
    <property type="match status" value="4"/>
</dbReference>
<evidence type="ECO:0000313" key="5">
    <source>
        <dbReference type="Proteomes" id="UP001303046"/>
    </source>
</evidence>
<dbReference type="PANTHER" id="PTHR10502:SF102">
    <property type="entry name" value="ANNEXIN B11"/>
    <property type="match status" value="1"/>
</dbReference>
<evidence type="ECO:0000256" key="3">
    <source>
        <dbReference type="ARBA" id="ARBA00023216"/>
    </source>
</evidence>
<keyword evidence="5" id="KW-1185">Reference proteome</keyword>
<dbReference type="PANTHER" id="PTHR10502">
    <property type="entry name" value="ANNEXIN"/>
    <property type="match status" value="1"/>
</dbReference>
<accession>A0ABR1D2I0</accession>
<proteinExistence type="inferred from homology"/>